<dbReference type="InterPro" id="IPR027417">
    <property type="entry name" value="P-loop_NTPase"/>
</dbReference>
<comment type="caution">
    <text evidence="6">The sequence shown here is derived from an EMBL/GenBank/DDBJ whole genome shotgun (WGS) entry which is preliminary data.</text>
</comment>
<keyword evidence="4 6" id="KW-0067">ATP-binding</keyword>
<dbReference type="Pfam" id="PF00005">
    <property type="entry name" value="ABC_tran"/>
    <property type="match status" value="1"/>
</dbReference>
<evidence type="ECO:0000313" key="7">
    <source>
        <dbReference type="Proteomes" id="UP000657006"/>
    </source>
</evidence>
<protein>
    <submittedName>
        <fullName evidence="6">ATP-binding cassette domain-containing protein</fullName>
    </submittedName>
</protein>
<dbReference type="PANTHER" id="PTHR43776:SF8">
    <property type="entry name" value="ABC TRANSPORTER, ATP-BINDING PROTEIN"/>
    <property type="match status" value="1"/>
</dbReference>
<evidence type="ECO:0000256" key="1">
    <source>
        <dbReference type="ARBA" id="ARBA00005417"/>
    </source>
</evidence>
<feature type="domain" description="ABC transporter" evidence="5">
    <location>
        <begin position="20"/>
        <end position="282"/>
    </location>
</feature>
<dbReference type="AlphaFoldDB" id="A0A926DNG6"/>
<gene>
    <name evidence="6" type="ORF">H8730_01440</name>
</gene>
<dbReference type="FunFam" id="3.40.50.300:FF:000016">
    <property type="entry name" value="Oligopeptide ABC transporter ATP-binding component"/>
    <property type="match status" value="1"/>
</dbReference>
<reference evidence="6" key="1">
    <citation type="submission" date="2020-08" db="EMBL/GenBank/DDBJ databases">
        <title>Genome public.</title>
        <authorList>
            <person name="Liu C."/>
            <person name="Sun Q."/>
        </authorList>
    </citation>
    <scope>NUCLEOTIDE SEQUENCE</scope>
    <source>
        <strain evidence="6">NSJ-32</strain>
    </source>
</reference>
<dbReference type="InterPro" id="IPR003439">
    <property type="entry name" value="ABC_transporter-like_ATP-bd"/>
</dbReference>
<accession>A0A926DNG6</accession>
<evidence type="ECO:0000256" key="3">
    <source>
        <dbReference type="ARBA" id="ARBA00022741"/>
    </source>
</evidence>
<dbReference type="GO" id="GO:0005524">
    <property type="term" value="F:ATP binding"/>
    <property type="evidence" value="ECO:0007669"/>
    <property type="project" value="UniProtKB-KW"/>
</dbReference>
<keyword evidence="7" id="KW-1185">Reference proteome</keyword>
<sequence length="358" mass="40481">MSEGSSALLAVRNLKKYFPLKRTSLRQKEQLYVRANDGISLDIKEGETFGLVGESGCGKSTFGRVLLQLYPQTEGETIYYGRRPEEFQPEYRKKAPSNEPGIDLTQLKPKEMRLLRRDLQLIFQDPYSSLNPRMTVGQIIGEGVLAHGMFTRRDPGFSEYIVAIMEQCGLSPYMFHRYPHQFSGGQRQRIGIARSLAVKPRFVVCDEAVSALDVSIQSQILNLLMDLKQEQKLTYLFISHDLSVVKYISDRIGVMYLGSLVELAASKDLFQEPLHPYTEALLSAIPTTDPQNNRKVILLEGDIPSPVRPPLGCKFHTRCPYATDICKTDPPEFVEAKPGHYSACHHIDRVGEKTRRVS</sequence>
<name>A0A926DNG6_9FIRM</name>
<dbReference type="NCBIfam" id="TIGR01727">
    <property type="entry name" value="oligo_HPY"/>
    <property type="match status" value="1"/>
</dbReference>
<dbReference type="SMART" id="SM00382">
    <property type="entry name" value="AAA"/>
    <property type="match status" value="1"/>
</dbReference>
<dbReference type="EMBL" id="JACRSQ010000001">
    <property type="protein sequence ID" value="MBC8542215.1"/>
    <property type="molecule type" value="Genomic_DNA"/>
</dbReference>
<dbReference type="PROSITE" id="PS50893">
    <property type="entry name" value="ABC_TRANSPORTER_2"/>
    <property type="match status" value="1"/>
</dbReference>
<evidence type="ECO:0000313" key="6">
    <source>
        <dbReference type="EMBL" id="MBC8542215.1"/>
    </source>
</evidence>
<dbReference type="Proteomes" id="UP000657006">
    <property type="component" value="Unassembled WGS sequence"/>
</dbReference>
<dbReference type="GO" id="GO:0055085">
    <property type="term" value="P:transmembrane transport"/>
    <property type="evidence" value="ECO:0007669"/>
    <property type="project" value="UniProtKB-ARBA"/>
</dbReference>
<dbReference type="InterPro" id="IPR017871">
    <property type="entry name" value="ABC_transporter-like_CS"/>
</dbReference>
<comment type="similarity">
    <text evidence="1">Belongs to the ABC transporter superfamily.</text>
</comment>
<proteinExistence type="inferred from homology"/>
<evidence type="ECO:0000256" key="2">
    <source>
        <dbReference type="ARBA" id="ARBA00022448"/>
    </source>
</evidence>
<dbReference type="InterPro" id="IPR003593">
    <property type="entry name" value="AAA+_ATPase"/>
</dbReference>
<dbReference type="PROSITE" id="PS00211">
    <property type="entry name" value="ABC_TRANSPORTER_1"/>
    <property type="match status" value="1"/>
</dbReference>
<evidence type="ECO:0000256" key="4">
    <source>
        <dbReference type="ARBA" id="ARBA00022840"/>
    </source>
</evidence>
<dbReference type="CDD" id="cd03257">
    <property type="entry name" value="ABC_NikE_OppD_transporters"/>
    <property type="match status" value="1"/>
</dbReference>
<dbReference type="GO" id="GO:0016887">
    <property type="term" value="F:ATP hydrolysis activity"/>
    <property type="evidence" value="ECO:0007669"/>
    <property type="project" value="InterPro"/>
</dbReference>
<organism evidence="6 7">
    <name type="scientific">Bianquea renquensis</name>
    <dbReference type="NCBI Taxonomy" id="2763661"/>
    <lineage>
        <taxon>Bacteria</taxon>
        <taxon>Bacillati</taxon>
        <taxon>Bacillota</taxon>
        <taxon>Clostridia</taxon>
        <taxon>Eubacteriales</taxon>
        <taxon>Bianqueaceae</taxon>
        <taxon>Bianquea</taxon>
    </lineage>
</organism>
<dbReference type="InterPro" id="IPR013563">
    <property type="entry name" value="Oligopep_ABC_C"/>
</dbReference>
<dbReference type="RefSeq" id="WP_177718268.1">
    <property type="nucleotide sequence ID" value="NZ_JACRSQ010000001.1"/>
</dbReference>
<keyword evidence="3" id="KW-0547">Nucleotide-binding</keyword>
<dbReference type="PANTHER" id="PTHR43776">
    <property type="entry name" value="TRANSPORT ATP-BINDING PROTEIN"/>
    <property type="match status" value="1"/>
</dbReference>
<dbReference type="SUPFAM" id="SSF52540">
    <property type="entry name" value="P-loop containing nucleoside triphosphate hydrolases"/>
    <property type="match status" value="1"/>
</dbReference>
<dbReference type="Pfam" id="PF08352">
    <property type="entry name" value="oligo_HPY"/>
    <property type="match status" value="1"/>
</dbReference>
<dbReference type="Gene3D" id="3.40.50.300">
    <property type="entry name" value="P-loop containing nucleotide triphosphate hydrolases"/>
    <property type="match status" value="1"/>
</dbReference>
<dbReference type="GO" id="GO:0015833">
    <property type="term" value="P:peptide transport"/>
    <property type="evidence" value="ECO:0007669"/>
    <property type="project" value="InterPro"/>
</dbReference>
<dbReference type="InterPro" id="IPR050319">
    <property type="entry name" value="ABC_transp_ATP-bind"/>
</dbReference>
<evidence type="ECO:0000259" key="5">
    <source>
        <dbReference type="PROSITE" id="PS50893"/>
    </source>
</evidence>
<keyword evidence="2" id="KW-0813">Transport</keyword>